<keyword evidence="3" id="KW-0804">Transcription</keyword>
<dbReference type="CDD" id="cd04770">
    <property type="entry name" value="HTH_HMRTR"/>
    <property type="match status" value="1"/>
</dbReference>
<dbReference type="GO" id="GO:0003700">
    <property type="term" value="F:DNA-binding transcription factor activity"/>
    <property type="evidence" value="ECO:0007669"/>
    <property type="project" value="InterPro"/>
</dbReference>
<sequence>MNKLAYLKIGELASATGLTVGTLRYYSDIGLLKPVHRGDNGYRYYAINASEQVEFIKKAQTLGFTLEEIKQILDVRDGGEVPCDLVQSLLENKIEQLAIQIKQITLFKGELEEYRASWANKSNTTLKKEEVCPLIASVSLH</sequence>
<evidence type="ECO:0000256" key="1">
    <source>
        <dbReference type="ARBA" id="ARBA00023015"/>
    </source>
</evidence>
<dbReference type="SMART" id="SM00422">
    <property type="entry name" value="HTH_MERR"/>
    <property type="match status" value="1"/>
</dbReference>
<proteinExistence type="predicted"/>
<dbReference type="PRINTS" id="PR00040">
    <property type="entry name" value="HTHMERR"/>
</dbReference>
<dbReference type="AlphaFoldDB" id="A0A1Z4LU89"/>
<dbReference type="Proteomes" id="UP000218418">
    <property type="component" value="Chromosome"/>
</dbReference>
<evidence type="ECO:0000313" key="5">
    <source>
        <dbReference type="EMBL" id="BAY84789.1"/>
    </source>
</evidence>
<protein>
    <submittedName>
        <fullName evidence="5">MerR family transcriptional regulator</fullName>
    </submittedName>
</protein>
<evidence type="ECO:0000256" key="2">
    <source>
        <dbReference type="ARBA" id="ARBA00023125"/>
    </source>
</evidence>
<evidence type="ECO:0000256" key="3">
    <source>
        <dbReference type="ARBA" id="ARBA00023163"/>
    </source>
</evidence>
<organism evidence="5 6">
    <name type="scientific">Calothrix parasitica NIES-267</name>
    <dbReference type="NCBI Taxonomy" id="1973488"/>
    <lineage>
        <taxon>Bacteria</taxon>
        <taxon>Bacillati</taxon>
        <taxon>Cyanobacteriota</taxon>
        <taxon>Cyanophyceae</taxon>
        <taxon>Nostocales</taxon>
        <taxon>Calotrichaceae</taxon>
        <taxon>Calothrix</taxon>
    </lineage>
</organism>
<dbReference type="Gene3D" id="1.10.1660.10">
    <property type="match status" value="1"/>
</dbReference>
<dbReference type="PANTHER" id="PTHR30204:SF94">
    <property type="entry name" value="HEAVY METAL-DEPENDENT TRANSCRIPTIONAL REGULATOR HI_0293-RELATED"/>
    <property type="match status" value="1"/>
</dbReference>
<dbReference type="InterPro" id="IPR009061">
    <property type="entry name" value="DNA-bd_dom_put_sf"/>
</dbReference>
<gene>
    <name evidence="5" type="ORF">NIES267_42860</name>
</gene>
<dbReference type="InterPro" id="IPR000551">
    <property type="entry name" value="MerR-type_HTH_dom"/>
</dbReference>
<dbReference type="Pfam" id="PF13411">
    <property type="entry name" value="MerR_1"/>
    <property type="match status" value="1"/>
</dbReference>
<reference evidence="5 6" key="1">
    <citation type="submission" date="2017-06" db="EMBL/GenBank/DDBJ databases">
        <title>Genome sequencing of cyanobaciteial culture collection at National Institute for Environmental Studies (NIES).</title>
        <authorList>
            <person name="Hirose Y."/>
            <person name="Shimura Y."/>
            <person name="Fujisawa T."/>
            <person name="Nakamura Y."/>
            <person name="Kawachi M."/>
        </authorList>
    </citation>
    <scope>NUCLEOTIDE SEQUENCE [LARGE SCALE GENOMIC DNA]</scope>
    <source>
        <strain evidence="5 6">NIES-267</strain>
    </source>
</reference>
<accession>A0A1Z4LU89</accession>
<keyword evidence="2" id="KW-0238">DNA-binding</keyword>
<evidence type="ECO:0000259" key="4">
    <source>
        <dbReference type="PROSITE" id="PS50937"/>
    </source>
</evidence>
<dbReference type="InterPro" id="IPR047057">
    <property type="entry name" value="MerR_fam"/>
</dbReference>
<dbReference type="PANTHER" id="PTHR30204">
    <property type="entry name" value="REDOX-CYCLING DRUG-SENSING TRANSCRIPTIONAL ACTIVATOR SOXR"/>
    <property type="match status" value="1"/>
</dbReference>
<keyword evidence="6" id="KW-1185">Reference proteome</keyword>
<evidence type="ECO:0000313" key="6">
    <source>
        <dbReference type="Proteomes" id="UP000218418"/>
    </source>
</evidence>
<dbReference type="OrthoDB" id="9791488at2"/>
<name>A0A1Z4LU89_9CYAN</name>
<feature type="domain" description="HTH merR-type" evidence="4">
    <location>
        <begin position="6"/>
        <end position="75"/>
    </location>
</feature>
<dbReference type="EMBL" id="AP018227">
    <property type="protein sequence ID" value="BAY84789.1"/>
    <property type="molecule type" value="Genomic_DNA"/>
</dbReference>
<dbReference type="PROSITE" id="PS50937">
    <property type="entry name" value="HTH_MERR_2"/>
    <property type="match status" value="1"/>
</dbReference>
<dbReference type="GO" id="GO:0003677">
    <property type="term" value="F:DNA binding"/>
    <property type="evidence" value="ECO:0007669"/>
    <property type="project" value="UniProtKB-KW"/>
</dbReference>
<keyword evidence="1" id="KW-0805">Transcription regulation</keyword>
<dbReference type="SUPFAM" id="SSF46955">
    <property type="entry name" value="Putative DNA-binding domain"/>
    <property type="match status" value="1"/>
</dbReference>